<organism evidence="3 4">
    <name type="scientific">Acinetobacter lwoffii</name>
    <dbReference type="NCBI Taxonomy" id="28090"/>
    <lineage>
        <taxon>Bacteria</taxon>
        <taxon>Pseudomonadati</taxon>
        <taxon>Pseudomonadota</taxon>
        <taxon>Gammaproteobacteria</taxon>
        <taxon>Moraxellales</taxon>
        <taxon>Moraxellaceae</taxon>
        <taxon>Acinetobacter</taxon>
    </lineage>
</organism>
<evidence type="ECO:0000259" key="2">
    <source>
        <dbReference type="Pfam" id="PF08327"/>
    </source>
</evidence>
<evidence type="ECO:0000313" key="3">
    <source>
        <dbReference type="EMBL" id="HJF26701.1"/>
    </source>
</evidence>
<gene>
    <name evidence="3" type="ORF">K8V79_00325</name>
</gene>
<accession>A0A9D2ZXL8</accession>
<protein>
    <submittedName>
        <fullName evidence="3">SRPBCC domain-containing protein</fullName>
    </submittedName>
</protein>
<feature type="domain" description="Activator of Hsp90 ATPase homologue 1/2-like C-terminal" evidence="2">
    <location>
        <begin position="13"/>
        <end position="138"/>
    </location>
</feature>
<dbReference type="EMBL" id="DYWX01000005">
    <property type="protein sequence ID" value="HJF26701.1"/>
    <property type="molecule type" value="Genomic_DNA"/>
</dbReference>
<dbReference type="SUPFAM" id="SSF55961">
    <property type="entry name" value="Bet v1-like"/>
    <property type="match status" value="1"/>
</dbReference>
<dbReference type="Gene3D" id="3.30.530.20">
    <property type="match status" value="1"/>
</dbReference>
<proteinExistence type="inferred from homology"/>
<dbReference type="InterPro" id="IPR023393">
    <property type="entry name" value="START-like_dom_sf"/>
</dbReference>
<dbReference type="Pfam" id="PF08327">
    <property type="entry name" value="AHSA1"/>
    <property type="match status" value="1"/>
</dbReference>
<sequence length="148" mass="16873">MSYTVKMYRVFSAPPERVYRAFVDPGAMAKWLAPHGFIAAVEYAEIRPGGRYRITFTNFSTGTQHYFYGMYHEVIPNQLLRYSDQFSTPESEGEIEVTVIFEKVSVGTGLHIIQVGYPDLVPPAVSHLCWQESLQLLSWLVNPHISDI</sequence>
<dbReference type="Proteomes" id="UP000787156">
    <property type="component" value="Unassembled WGS sequence"/>
</dbReference>
<evidence type="ECO:0000313" key="4">
    <source>
        <dbReference type="Proteomes" id="UP000787156"/>
    </source>
</evidence>
<comment type="caution">
    <text evidence="3">The sequence shown here is derived from an EMBL/GenBank/DDBJ whole genome shotgun (WGS) entry which is preliminary data.</text>
</comment>
<dbReference type="AlphaFoldDB" id="A0A9D2ZXL8"/>
<reference evidence="3" key="2">
    <citation type="submission" date="2021-09" db="EMBL/GenBank/DDBJ databases">
        <authorList>
            <person name="Gilroy R."/>
        </authorList>
    </citation>
    <scope>NUCLEOTIDE SEQUENCE</scope>
    <source>
        <strain evidence="3">CHK135-1449</strain>
    </source>
</reference>
<evidence type="ECO:0000256" key="1">
    <source>
        <dbReference type="ARBA" id="ARBA00006817"/>
    </source>
</evidence>
<name>A0A9D2ZXL8_ACILW</name>
<reference evidence="3" key="1">
    <citation type="journal article" date="2021" name="PeerJ">
        <title>Extensive microbial diversity within the chicken gut microbiome revealed by metagenomics and culture.</title>
        <authorList>
            <person name="Gilroy R."/>
            <person name="Ravi A."/>
            <person name="Getino M."/>
            <person name="Pursley I."/>
            <person name="Horton D.L."/>
            <person name="Alikhan N.F."/>
            <person name="Baker D."/>
            <person name="Gharbi K."/>
            <person name="Hall N."/>
            <person name="Watson M."/>
            <person name="Adriaenssens E.M."/>
            <person name="Foster-Nyarko E."/>
            <person name="Jarju S."/>
            <person name="Secka A."/>
            <person name="Antonio M."/>
            <person name="Oren A."/>
            <person name="Chaudhuri R.R."/>
            <person name="La Ragione R."/>
            <person name="Hildebrand F."/>
            <person name="Pallen M.J."/>
        </authorList>
    </citation>
    <scope>NUCLEOTIDE SEQUENCE</scope>
    <source>
        <strain evidence="3">CHK135-1449</strain>
    </source>
</reference>
<comment type="similarity">
    <text evidence="1">Belongs to the AHA1 family.</text>
</comment>
<dbReference type="InterPro" id="IPR013538">
    <property type="entry name" value="ASHA1/2-like_C"/>
</dbReference>